<protein>
    <recommendedName>
        <fullName evidence="6">RING-type domain-containing protein</fullName>
    </recommendedName>
</protein>
<dbReference type="InterPro" id="IPR027370">
    <property type="entry name" value="Znf-RING_euk"/>
</dbReference>
<dbReference type="AlphaFoldDB" id="A0A2T7PQ11"/>
<keyword evidence="8" id="KW-1185">Reference proteome</keyword>
<dbReference type="Pfam" id="PF13445">
    <property type="entry name" value="zf-RING_UBOX"/>
    <property type="match status" value="1"/>
</dbReference>
<organism evidence="7 8">
    <name type="scientific">Pomacea canaliculata</name>
    <name type="common">Golden apple snail</name>
    <dbReference type="NCBI Taxonomy" id="400727"/>
    <lineage>
        <taxon>Eukaryota</taxon>
        <taxon>Metazoa</taxon>
        <taxon>Spiralia</taxon>
        <taxon>Lophotrochozoa</taxon>
        <taxon>Mollusca</taxon>
        <taxon>Gastropoda</taxon>
        <taxon>Caenogastropoda</taxon>
        <taxon>Architaenioglossa</taxon>
        <taxon>Ampullarioidea</taxon>
        <taxon>Ampullariidae</taxon>
        <taxon>Pomacea</taxon>
    </lineage>
</organism>
<feature type="domain" description="RING-type" evidence="6">
    <location>
        <begin position="85"/>
        <end position="125"/>
    </location>
</feature>
<evidence type="ECO:0000313" key="7">
    <source>
        <dbReference type="EMBL" id="PVD35516.1"/>
    </source>
</evidence>
<dbReference type="SMART" id="SM00184">
    <property type="entry name" value="RING"/>
    <property type="match status" value="1"/>
</dbReference>
<reference evidence="7 8" key="1">
    <citation type="submission" date="2018-04" db="EMBL/GenBank/DDBJ databases">
        <title>The genome of golden apple snail Pomacea canaliculata provides insight into stress tolerance and invasive adaptation.</title>
        <authorList>
            <person name="Liu C."/>
            <person name="Liu B."/>
            <person name="Ren Y."/>
            <person name="Zhang Y."/>
            <person name="Wang H."/>
            <person name="Li S."/>
            <person name="Jiang F."/>
            <person name="Yin L."/>
            <person name="Zhang G."/>
            <person name="Qian W."/>
            <person name="Fan W."/>
        </authorList>
    </citation>
    <scope>NUCLEOTIDE SEQUENCE [LARGE SCALE GENOMIC DNA]</scope>
    <source>
        <strain evidence="7">SZHN2017</strain>
        <tissue evidence="7">Muscle</tissue>
    </source>
</reference>
<dbReference type="PROSITE" id="PS50089">
    <property type="entry name" value="ZF_RING_2"/>
    <property type="match status" value="1"/>
</dbReference>
<keyword evidence="2 4" id="KW-0863">Zinc-finger</keyword>
<evidence type="ECO:0000313" key="8">
    <source>
        <dbReference type="Proteomes" id="UP000245119"/>
    </source>
</evidence>
<proteinExistence type="predicted"/>
<feature type="compositionally biased region" description="Basic and acidic residues" evidence="5">
    <location>
        <begin position="42"/>
        <end position="63"/>
    </location>
</feature>
<dbReference type="InterPro" id="IPR001841">
    <property type="entry name" value="Znf_RING"/>
</dbReference>
<name>A0A2T7PQ11_POMCA</name>
<dbReference type="STRING" id="400727.A0A2T7PQ11"/>
<dbReference type="InterPro" id="IPR017907">
    <property type="entry name" value="Znf_RING_CS"/>
</dbReference>
<feature type="compositionally biased region" description="Acidic residues" evidence="5">
    <location>
        <begin position="10"/>
        <end position="19"/>
    </location>
</feature>
<evidence type="ECO:0000256" key="2">
    <source>
        <dbReference type="ARBA" id="ARBA00022771"/>
    </source>
</evidence>
<feature type="region of interest" description="Disordered" evidence="5">
    <location>
        <begin position="1"/>
        <end position="80"/>
    </location>
</feature>
<sequence length="154" mass="17087">MAADATKYEEESDVSVEEDDKARNSCDDDESRGECLQTSTTEVDREDTSSPASEHPKVEDKLLDSTPSPVESREDESADGGATLCPQCHEHFKNPRILPCAHVMCRDCVVSLLQQLRTACCPRCNCCILDPCRDDNRRAEDIADDLSEDKSTKC</sequence>
<evidence type="ECO:0000256" key="3">
    <source>
        <dbReference type="ARBA" id="ARBA00022833"/>
    </source>
</evidence>
<evidence type="ECO:0000256" key="4">
    <source>
        <dbReference type="PROSITE-ProRule" id="PRU00175"/>
    </source>
</evidence>
<dbReference type="SUPFAM" id="SSF57850">
    <property type="entry name" value="RING/U-box"/>
    <property type="match status" value="1"/>
</dbReference>
<evidence type="ECO:0000256" key="1">
    <source>
        <dbReference type="ARBA" id="ARBA00022723"/>
    </source>
</evidence>
<dbReference type="PROSITE" id="PS00518">
    <property type="entry name" value="ZF_RING_1"/>
    <property type="match status" value="1"/>
</dbReference>
<keyword evidence="1" id="KW-0479">Metal-binding</keyword>
<dbReference type="InterPro" id="IPR013083">
    <property type="entry name" value="Znf_RING/FYVE/PHD"/>
</dbReference>
<dbReference type="EMBL" id="PZQS01000002">
    <property type="protein sequence ID" value="PVD35516.1"/>
    <property type="molecule type" value="Genomic_DNA"/>
</dbReference>
<dbReference type="CDD" id="cd16449">
    <property type="entry name" value="RING-HC"/>
    <property type="match status" value="1"/>
</dbReference>
<evidence type="ECO:0000259" key="6">
    <source>
        <dbReference type="PROSITE" id="PS50089"/>
    </source>
</evidence>
<accession>A0A2T7PQ11</accession>
<keyword evidence="3" id="KW-0862">Zinc</keyword>
<comment type="caution">
    <text evidence="7">The sequence shown here is derived from an EMBL/GenBank/DDBJ whole genome shotgun (WGS) entry which is preliminary data.</text>
</comment>
<dbReference type="Proteomes" id="UP000245119">
    <property type="component" value="Linkage Group LG2"/>
</dbReference>
<dbReference type="GO" id="GO:0008270">
    <property type="term" value="F:zinc ion binding"/>
    <property type="evidence" value="ECO:0007669"/>
    <property type="project" value="UniProtKB-KW"/>
</dbReference>
<gene>
    <name evidence="7" type="ORF">C0Q70_02479</name>
</gene>
<dbReference type="Gene3D" id="3.30.40.10">
    <property type="entry name" value="Zinc/RING finger domain, C3HC4 (zinc finger)"/>
    <property type="match status" value="1"/>
</dbReference>
<evidence type="ECO:0000256" key="5">
    <source>
        <dbReference type="SAM" id="MobiDB-lite"/>
    </source>
</evidence>